<evidence type="ECO:0008006" key="3">
    <source>
        <dbReference type="Google" id="ProtNLM"/>
    </source>
</evidence>
<proteinExistence type="predicted"/>
<reference evidence="1" key="1">
    <citation type="journal article" date="2022" name="Environ. Microbiol.">
        <title>Geoalkalibacter halelectricus SAP #1 sp. nov. possessing extracellular electron transfer and mineral#reducing capabilities from a haloalkaline environment.</title>
        <authorList>
            <person name="Yadav S."/>
            <person name="Singh R."/>
            <person name="Sundharam S.S."/>
            <person name="Chaudhary S."/>
            <person name="Krishnamurthi S."/>
            <person name="Patil S.A."/>
        </authorList>
    </citation>
    <scope>NUCLEOTIDE SEQUENCE</scope>
    <source>
        <strain evidence="1">SAP-1</strain>
    </source>
</reference>
<evidence type="ECO:0000313" key="1">
    <source>
        <dbReference type="EMBL" id="UWZ81251.1"/>
    </source>
</evidence>
<sequence length="218" mass="25274">MDTEPKSKAQSHIEEIMKQVEPGSERYQALDSAKRFKSSWVELGERLAKVRNRGLYRDWGYGDFDDYCSREIRLRKATTDKLLLAYHFMEKSEPQLLARKQDLHPLPDFRSIDLLRQAREEKNFSEQDYGELRKAIIEEERSHPTVLKRFKETAAANDPAPEDPALHYRACLQAARRLEIALRSVGDLPAELAAQLPVLAEWLEERLEQVQKAAPVED</sequence>
<dbReference type="Proteomes" id="UP001060414">
    <property type="component" value="Chromosome"/>
</dbReference>
<evidence type="ECO:0000313" key="2">
    <source>
        <dbReference type="Proteomes" id="UP001060414"/>
    </source>
</evidence>
<dbReference type="EMBL" id="CP092109">
    <property type="protein sequence ID" value="UWZ81251.1"/>
    <property type="molecule type" value="Genomic_DNA"/>
</dbReference>
<accession>A0ABY5ZRE2</accession>
<name>A0ABY5ZRE2_9BACT</name>
<gene>
    <name evidence="1" type="ORF">L9S41_07640</name>
</gene>
<protein>
    <recommendedName>
        <fullName evidence="3">DUF3102 domain-containing protein</fullName>
    </recommendedName>
</protein>
<dbReference type="RefSeq" id="WP_260749624.1">
    <property type="nucleotide sequence ID" value="NZ_CP092109.1"/>
</dbReference>
<keyword evidence="2" id="KW-1185">Reference proteome</keyword>
<organism evidence="1 2">
    <name type="scientific">Geoalkalibacter halelectricus</name>
    <dbReference type="NCBI Taxonomy" id="2847045"/>
    <lineage>
        <taxon>Bacteria</taxon>
        <taxon>Pseudomonadati</taxon>
        <taxon>Thermodesulfobacteriota</taxon>
        <taxon>Desulfuromonadia</taxon>
        <taxon>Desulfuromonadales</taxon>
        <taxon>Geoalkalibacteraceae</taxon>
        <taxon>Geoalkalibacter</taxon>
    </lineage>
</organism>